<reference evidence="6 7" key="1">
    <citation type="submission" date="2020-08" db="EMBL/GenBank/DDBJ databases">
        <title>Genomic Encyclopedia of Type Strains, Phase IV (KMG-IV): sequencing the most valuable type-strain genomes for metagenomic binning, comparative biology and taxonomic classification.</title>
        <authorList>
            <person name="Goeker M."/>
        </authorList>
    </citation>
    <scope>NUCLEOTIDE SEQUENCE [LARGE SCALE GENOMIC DNA]</scope>
    <source>
        <strain evidence="6 7">DSM 7051</strain>
    </source>
</reference>
<dbReference type="Gene3D" id="1.10.10.10">
    <property type="entry name" value="Winged helix-like DNA-binding domain superfamily/Winged helix DNA-binding domain"/>
    <property type="match status" value="1"/>
</dbReference>
<feature type="domain" description="HTH lysR-type" evidence="5">
    <location>
        <begin position="1"/>
        <end position="56"/>
    </location>
</feature>
<sequence>MSALCAVEAVARLGSVTQAANELGLTQSAVSHNIRLVEETLGVILFRRDTTGTVVLARGEVLGSAIHDGLSRIAGAINAVRRNDSGPALTVSILPGFAIQWLFPRLINFDETNSGVELSIVTTANLADFDSGEAMVALRYGTGEYPGLHVDRLFGEEMFPVCSASYADTHLSPLAQPSDLPRHILIHDDIWPLLQTVPGWRAWLDAAGHPEISAEKGRHYSQSNLSIHAAVAGFGVCLGRSPLVIDDLVSGRLVRPFGPAVPTGYAYYFVCPPQALKVPKIRNFREWLLAEAATTRGTLGTLLGTYHA</sequence>
<name>A0A7X0FDM9_9HYPH</name>
<dbReference type="EMBL" id="JACHOU010000032">
    <property type="protein sequence ID" value="MBB6357798.1"/>
    <property type="molecule type" value="Genomic_DNA"/>
</dbReference>
<dbReference type="CDD" id="cd08432">
    <property type="entry name" value="PBP2_GcdR_TrpI_HvrB_AmpR_like"/>
    <property type="match status" value="1"/>
</dbReference>
<dbReference type="GO" id="GO:0006351">
    <property type="term" value="P:DNA-templated transcription"/>
    <property type="evidence" value="ECO:0007669"/>
    <property type="project" value="TreeGrafter"/>
</dbReference>
<dbReference type="Pfam" id="PF00126">
    <property type="entry name" value="HTH_1"/>
    <property type="match status" value="1"/>
</dbReference>
<dbReference type="PROSITE" id="PS50931">
    <property type="entry name" value="HTH_LYSR"/>
    <property type="match status" value="1"/>
</dbReference>
<organism evidence="6 7">
    <name type="scientific">Aminobacter aganoensis</name>
    <dbReference type="NCBI Taxonomy" id="83264"/>
    <lineage>
        <taxon>Bacteria</taxon>
        <taxon>Pseudomonadati</taxon>
        <taxon>Pseudomonadota</taxon>
        <taxon>Alphaproteobacteria</taxon>
        <taxon>Hyphomicrobiales</taxon>
        <taxon>Phyllobacteriaceae</taxon>
        <taxon>Aminobacter</taxon>
    </lineage>
</organism>
<evidence type="ECO:0000313" key="7">
    <source>
        <dbReference type="Proteomes" id="UP000536262"/>
    </source>
</evidence>
<dbReference type="InterPro" id="IPR000847">
    <property type="entry name" value="LysR_HTH_N"/>
</dbReference>
<dbReference type="GO" id="GO:0003700">
    <property type="term" value="F:DNA-binding transcription factor activity"/>
    <property type="evidence" value="ECO:0007669"/>
    <property type="project" value="InterPro"/>
</dbReference>
<keyword evidence="3" id="KW-0238">DNA-binding</keyword>
<accession>A0A7X0FDM9</accession>
<keyword evidence="7" id="KW-1185">Reference proteome</keyword>
<dbReference type="InterPro" id="IPR058163">
    <property type="entry name" value="LysR-type_TF_proteobact-type"/>
</dbReference>
<dbReference type="RefSeq" id="WP_184702682.1">
    <property type="nucleotide sequence ID" value="NZ_BAABEG010000001.1"/>
</dbReference>
<proteinExistence type="inferred from homology"/>
<dbReference type="InterPro" id="IPR036388">
    <property type="entry name" value="WH-like_DNA-bd_sf"/>
</dbReference>
<keyword evidence="4" id="KW-0804">Transcription</keyword>
<evidence type="ECO:0000313" key="6">
    <source>
        <dbReference type="EMBL" id="MBB6357798.1"/>
    </source>
</evidence>
<dbReference type="SUPFAM" id="SSF53850">
    <property type="entry name" value="Periplasmic binding protein-like II"/>
    <property type="match status" value="1"/>
</dbReference>
<protein>
    <submittedName>
        <fullName evidence="6">LysR family glycine cleavage system transcriptional activator</fullName>
    </submittedName>
</protein>
<dbReference type="GO" id="GO:0043565">
    <property type="term" value="F:sequence-specific DNA binding"/>
    <property type="evidence" value="ECO:0007669"/>
    <property type="project" value="TreeGrafter"/>
</dbReference>
<evidence type="ECO:0000256" key="2">
    <source>
        <dbReference type="ARBA" id="ARBA00023015"/>
    </source>
</evidence>
<comment type="similarity">
    <text evidence="1">Belongs to the LysR transcriptional regulatory family.</text>
</comment>
<dbReference type="PANTHER" id="PTHR30537:SF74">
    <property type="entry name" value="HTH-TYPE TRANSCRIPTIONAL REGULATOR TRPI"/>
    <property type="match status" value="1"/>
</dbReference>
<dbReference type="Pfam" id="PF03466">
    <property type="entry name" value="LysR_substrate"/>
    <property type="match status" value="1"/>
</dbReference>
<dbReference type="Gene3D" id="3.40.190.10">
    <property type="entry name" value="Periplasmic binding protein-like II"/>
    <property type="match status" value="2"/>
</dbReference>
<evidence type="ECO:0000259" key="5">
    <source>
        <dbReference type="PROSITE" id="PS50931"/>
    </source>
</evidence>
<dbReference type="InterPro" id="IPR036390">
    <property type="entry name" value="WH_DNA-bd_sf"/>
</dbReference>
<evidence type="ECO:0000256" key="4">
    <source>
        <dbReference type="ARBA" id="ARBA00023163"/>
    </source>
</evidence>
<dbReference type="PANTHER" id="PTHR30537">
    <property type="entry name" value="HTH-TYPE TRANSCRIPTIONAL REGULATOR"/>
    <property type="match status" value="1"/>
</dbReference>
<dbReference type="Proteomes" id="UP000536262">
    <property type="component" value="Unassembled WGS sequence"/>
</dbReference>
<dbReference type="PRINTS" id="PR00039">
    <property type="entry name" value="HTHLYSR"/>
</dbReference>
<gene>
    <name evidence="6" type="ORF">GGR00_005622</name>
</gene>
<dbReference type="InterPro" id="IPR005119">
    <property type="entry name" value="LysR_subst-bd"/>
</dbReference>
<evidence type="ECO:0000256" key="1">
    <source>
        <dbReference type="ARBA" id="ARBA00009437"/>
    </source>
</evidence>
<keyword evidence="2" id="KW-0805">Transcription regulation</keyword>
<dbReference type="AlphaFoldDB" id="A0A7X0FDM9"/>
<evidence type="ECO:0000256" key="3">
    <source>
        <dbReference type="ARBA" id="ARBA00023125"/>
    </source>
</evidence>
<dbReference type="SUPFAM" id="SSF46785">
    <property type="entry name" value="Winged helix' DNA-binding domain"/>
    <property type="match status" value="1"/>
</dbReference>
<comment type="caution">
    <text evidence="6">The sequence shown here is derived from an EMBL/GenBank/DDBJ whole genome shotgun (WGS) entry which is preliminary data.</text>
</comment>